<dbReference type="PROSITE" id="PS51352">
    <property type="entry name" value="THIOREDOXIN_2"/>
    <property type="match status" value="1"/>
</dbReference>
<feature type="coiled-coil region" evidence="3">
    <location>
        <begin position="149"/>
        <end position="194"/>
    </location>
</feature>
<evidence type="ECO:0000256" key="1">
    <source>
        <dbReference type="ARBA" id="ARBA00006347"/>
    </source>
</evidence>
<feature type="domain" description="Thioredoxin" evidence="5">
    <location>
        <begin position="9"/>
        <end position="122"/>
    </location>
</feature>
<dbReference type="GO" id="GO:0005737">
    <property type="term" value="C:cytoplasm"/>
    <property type="evidence" value="ECO:0007669"/>
    <property type="project" value="UniProtKB-ARBA"/>
</dbReference>
<dbReference type="InterPro" id="IPR051063">
    <property type="entry name" value="PDI"/>
</dbReference>
<dbReference type="InterPro" id="IPR013766">
    <property type="entry name" value="Thioredoxin_domain"/>
</dbReference>
<dbReference type="PROSITE" id="PS00194">
    <property type="entry name" value="THIOREDOXIN_1"/>
    <property type="match status" value="1"/>
</dbReference>
<accession>A0ABD3NB71</accession>
<dbReference type="AlphaFoldDB" id="A0ABD3NB71"/>
<evidence type="ECO:0000313" key="6">
    <source>
        <dbReference type="EMBL" id="KAL3772889.1"/>
    </source>
</evidence>
<feature type="signal peptide" evidence="4">
    <location>
        <begin position="1"/>
        <end position="17"/>
    </location>
</feature>
<dbReference type="Proteomes" id="UP001530400">
    <property type="component" value="Unassembled WGS sequence"/>
</dbReference>
<keyword evidence="7" id="KW-1185">Reference proteome</keyword>
<dbReference type="PRINTS" id="PR00421">
    <property type="entry name" value="THIOREDOXIN"/>
</dbReference>
<dbReference type="CDD" id="cd02961">
    <property type="entry name" value="PDI_a_family"/>
    <property type="match status" value="1"/>
</dbReference>
<gene>
    <name evidence="6" type="ORF">ACHAWO_009642</name>
</gene>
<dbReference type="GO" id="GO:0012505">
    <property type="term" value="C:endomembrane system"/>
    <property type="evidence" value="ECO:0007669"/>
    <property type="project" value="UniProtKB-ARBA"/>
</dbReference>
<dbReference type="EMBL" id="JALLPJ020001257">
    <property type="protein sequence ID" value="KAL3772889.1"/>
    <property type="molecule type" value="Genomic_DNA"/>
</dbReference>
<evidence type="ECO:0000256" key="3">
    <source>
        <dbReference type="SAM" id="Coils"/>
    </source>
</evidence>
<protein>
    <recommendedName>
        <fullName evidence="5">Thioredoxin domain-containing protein</fullName>
    </recommendedName>
</protein>
<evidence type="ECO:0000256" key="2">
    <source>
        <dbReference type="ARBA" id="ARBA00022729"/>
    </source>
</evidence>
<feature type="chain" id="PRO_5044807928" description="Thioredoxin domain-containing protein" evidence="4">
    <location>
        <begin position="18"/>
        <end position="216"/>
    </location>
</feature>
<proteinExistence type="inferred from homology"/>
<reference evidence="6 7" key="1">
    <citation type="submission" date="2024-10" db="EMBL/GenBank/DDBJ databases">
        <title>Updated reference genomes for cyclostephanoid diatoms.</title>
        <authorList>
            <person name="Roberts W.R."/>
            <person name="Alverson A.J."/>
        </authorList>
    </citation>
    <scope>NUCLEOTIDE SEQUENCE [LARGE SCALE GENOMIC DNA]</scope>
    <source>
        <strain evidence="6 7">AJA010-31</strain>
    </source>
</reference>
<comment type="caution">
    <text evidence="6">The sequence shown here is derived from an EMBL/GenBank/DDBJ whole genome shotgun (WGS) entry which is preliminary data.</text>
</comment>
<keyword evidence="3" id="KW-0175">Coiled coil</keyword>
<dbReference type="Gene3D" id="3.40.30.10">
    <property type="entry name" value="Glutaredoxin"/>
    <property type="match status" value="1"/>
</dbReference>
<dbReference type="SUPFAM" id="SSF52833">
    <property type="entry name" value="Thioredoxin-like"/>
    <property type="match status" value="1"/>
</dbReference>
<comment type="similarity">
    <text evidence="1">Belongs to the protein disulfide isomerase family.</text>
</comment>
<keyword evidence="2 4" id="KW-0732">Signal</keyword>
<dbReference type="InterPro" id="IPR036249">
    <property type="entry name" value="Thioredoxin-like_sf"/>
</dbReference>
<evidence type="ECO:0000313" key="7">
    <source>
        <dbReference type="Proteomes" id="UP001530400"/>
    </source>
</evidence>
<evidence type="ECO:0000259" key="5">
    <source>
        <dbReference type="PROSITE" id="PS51352"/>
    </source>
</evidence>
<dbReference type="Pfam" id="PF00085">
    <property type="entry name" value="Thioredoxin"/>
    <property type="match status" value="1"/>
</dbReference>
<organism evidence="6 7">
    <name type="scientific">Cyclotella atomus</name>
    <dbReference type="NCBI Taxonomy" id="382360"/>
    <lineage>
        <taxon>Eukaryota</taxon>
        <taxon>Sar</taxon>
        <taxon>Stramenopiles</taxon>
        <taxon>Ochrophyta</taxon>
        <taxon>Bacillariophyta</taxon>
        <taxon>Coscinodiscophyceae</taxon>
        <taxon>Thalassiosirophycidae</taxon>
        <taxon>Stephanodiscales</taxon>
        <taxon>Stephanodiscaceae</taxon>
        <taxon>Cyclotella</taxon>
    </lineage>
</organism>
<evidence type="ECO:0000256" key="4">
    <source>
        <dbReference type="SAM" id="SignalP"/>
    </source>
</evidence>
<dbReference type="InterPro" id="IPR017937">
    <property type="entry name" value="Thioredoxin_CS"/>
</dbReference>
<dbReference type="PANTHER" id="PTHR45672">
    <property type="entry name" value="PROTEIN DISULFIDE-ISOMERASE C17H9.14C-RELATED"/>
    <property type="match status" value="1"/>
</dbReference>
<sequence>MLKQLAFFLSLAASTSALHLTPENWDAETAGKTIFVKFYAPWCGHCKAMASDWEKLMHEFEGSSTQLVAEVDCTAEANESLCNEQGVQGFPTLKYGDPSELQDYEGGREFNILLSFATENLKPMCGINNLDLCPKSKKEEIEKLLAMSADELAVAVETEEKKIQEAEAKFQGEVEKLQAQYEKMSAELEEAKKAAGLGLLKSVLAKKQAGDAKDEL</sequence>
<dbReference type="PANTHER" id="PTHR45672:SF3">
    <property type="entry name" value="THIOREDOXIN DOMAIN-CONTAINING PROTEIN 5"/>
    <property type="match status" value="1"/>
</dbReference>
<name>A0ABD3NB71_9STRA</name>